<gene>
    <name evidence="12" type="ORF">GTQ38_12015</name>
</gene>
<organism evidence="12 13">
    <name type="scientific">Poritiphilus flavus</name>
    <dbReference type="NCBI Taxonomy" id="2697053"/>
    <lineage>
        <taxon>Bacteria</taxon>
        <taxon>Pseudomonadati</taxon>
        <taxon>Bacteroidota</taxon>
        <taxon>Flavobacteriia</taxon>
        <taxon>Flavobacteriales</taxon>
        <taxon>Flavobacteriaceae</taxon>
        <taxon>Poritiphilus</taxon>
    </lineage>
</organism>
<evidence type="ECO:0000256" key="6">
    <source>
        <dbReference type="ARBA" id="ARBA00022692"/>
    </source>
</evidence>
<dbReference type="SUPFAM" id="SSF74653">
    <property type="entry name" value="TolA/TonB C-terminal domain"/>
    <property type="match status" value="1"/>
</dbReference>
<evidence type="ECO:0000256" key="4">
    <source>
        <dbReference type="ARBA" id="ARBA00022475"/>
    </source>
</evidence>
<dbReference type="RefSeq" id="WP_161435762.1">
    <property type="nucleotide sequence ID" value="NZ_WXYO01000005.1"/>
</dbReference>
<dbReference type="PANTHER" id="PTHR33446:SF2">
    <property type="entry name" value="PROTEIN TONB"/>
    <property type="match status" value="1"/>
</dbReference>
<dbReference type="InterPro" id="IPR006260">
    <property type="entry name" value="TonB/TolA_C"/>
</dbReference>
<proteinExistence type="inferred from homology"/>
<sequence length="241" mass="26941">MQVKKNPKADLNRDSGLFFVIGLTIVLFLTWRALEYKSYPKDEVLLEMAEAVEDLSEDVPKTEIIQTAPPPPPPAAPELIEVVEDTEEIEETIIESTETSQDAVIEDAVVSVDDVEVGEEEEEIIVPFAVIENVPVFPGCESAMNNAERKACFQRMIQEHIRKEFKYPPVALELGITGKVFVQFHIDNKGMVVGIRTRGPDKALEKEAHRIVASLPQMTPGMQRGRAVKVPYSIPVTFKIQ</sequence>
<evidence type="ECO:0000256" key="8">
    <source>
        <dbReference type="ARBA" id="ARBA00022989"/>
    </source>
</evidence>
<protein>
    <submittedName>
        <fullName evidence="12">TonB family protein</fullName>
    </submittedName>
</protein>
<dbReference type="GO" id="GO:0055085">
    <property type="term" value="P:transmembrane transport"/>
    <property type="evidence" value="ECO:0007669"/>
    <property type="project" value="InterPro"/>
</dbReference>
<keyword evidence="9 10" id="KW-0472">Membrane</keyword>
<keyword evidence="8 10" id="KW-1133">Transmembrane helix</keyword>
<comment type="subcellular location">
    <subcellularLocation>
        <location evidence="1">Cell inner membrane</location>
        <topology evidence="1">Single-pass membrane protein</topology>
        <orientation evidence="1">Periplasmic side</orientation>
    </subcellularLocation>
</comment>
<feature type="domain" description="TonB C-terminal" evidence="11">
    <location>
        <begin position="152"/>
        <end position="241"/>
    </location>
</feature>
<feature type="transmembrane region" description="Helical" evidence="10">
    <location>
        <begin position="16"/>
        <end position="34"/>
    </location>
</feature>
<dbReference type="Pfam" id="PF03544">
    <property type="entry name" value="TonB_C"/>
    <property type="match status" value="1"/>
</dbReference>
<evidence type="ECO:0000313" key="12">
    <source>
        <dbReference type="EMBL" id="NAS12734.1"/>
    </source>
</evidence>
<comment type="caution">
    <text evidence="12">The sequence shown here is derived from an EMBL/GenBank/DDBJ whole genome shotgun (WGS) entry which is preliminary data.</text>
</comment>
<evidence type="ECO:0000256" key="2">
    <source>
        <dbReference type="ARBA" id="ARBA00006555"/>
    </source>
</evidence>
<dbReference type="AlphaFoldDB" id="A0A6L9ED91"/>
<dbReference type="InterPro" id="IPR037682">
    <property type="entry name" value="TonB_C"/>
</dbReference>
<dbReference type="GO" id="GO:0031992">
    <property type="term" value="F:energy transducer activity"/>
    <property type="evidence" value="ECO:0007669"/>
    <property type="project" value="TreeGrafter"/>
</dbReference>
<dbReference type="NCBIfam" id="TIGR01352">
    <property type="entry name" value="tonB_Cterm"/>
    <property type="match status" value="1"/>
</dbReference>
<dbReference type="Proteomes" id="UP000475249">
    <property type="component" value="Unassembled WGS sequence"/>
</dbReference>
<keyword evidence="4" id="KW-1003">Cell membrane</keyword>
<comment type="similarity">
    <text evidence="2">Belongs to the TonB family.</text>
</comment>
<dbReference type="InterPro" id="IPR051045">
    <property type="entry name" value="TonB-dependent_transducer"/>
</dbReference>
<dbReference type="GO" id="GO:0015031">
    <property type="term" value="P:protein transport"/>
    <property type="evidence" value="ECO:0007669"/>
    <property type="project" value="UniProtKB-KW"/>
</dbReference>
<dbReference type="EMBL" id="WXYO01000005">
    <property type="protein sequence ID" value="NAS12734.1"/>
    <property type="molecule type" value="Genomic_DNA"/>
</dbReference>
<evidence type="ECO:0000256" key="5">
    <source>
        <dbReference type="ARBA" id="ARBA00022519"/>
    </source>
</evidence>
<dbReference type="GO" id="GO:0098797">
    <property type="term" value="C:plasma membrane protein complex"/>
    <property type="evidence" value="ECO:0007669"/>
    <property type="project" value="TreeGrafter"/>
</dbReference>
<keyword evidence="13" id="KW-1185">Reference proteome</keyword>
<keyword evidence="3" id="KW-0813">Transport</keyword>
<evidence type="ECO:0000256" key="10">
    <source>
        <dbReference type="SAM" id="Phobius"/>
    </source>
</evidence>
<evidence type="ECO:0000256" key="9">
    <source>
        <dbReference type="ARBA" id="ARBA00023136"/>
    </source>
</evidence>
<dbReference type="Gene3D" id="3.30.1150.10">
    <property type="match status" value="1"/>
</dbReference>
<keyword evidence="7" id="KW-0653">Protein transport</keyword>
<evidence type="ECO:0000256" key="3">
    <source>
        <dbReference type="ARBA" id="ARBA00022448"/>
    </source>
</evidence>
<name>A0A6L9ED91_9FLAO</name>
<dbReference type="PANTHER" id="PTHR33446">
    <property type="entry name" value="PROTEIN TONB-RELATED"/>
    <property type="match status" value="1"/>
</dbReference>
<evidence type="ECO:0000256" key="1">
    <source>
        <dbReference type="ARBA" id="ARBA00004383"/>
    </source>
</evidence>
<accession>A0A6L9ED91</accession>
<keyword evidence="5" id="KW-0997">Cell inner membrane</keyword>
<evidence type="ECO:0000256" key="7">
    <source>
        <dbReference type="ARBA" id="ARBA00022927"/>
    </source>
</evidence>
<evidence type="ECO:0000313" key="13">
    <source>
        <dbReference type="Proteomes" id="UP000475249"/>
    </source>
</evidence>
<keyword evidence="6 10" id="KW-0812">Transmembrane</keyword>
<evidence type="ECO:0000259" key="11">
    <source>
        <dbReference type="PROSITE" id="PS52015"/>
    </source>
</evidence>
<dbReference type="PROSITE" id="PS52015">
    <property type="entry name" value="TONB_CTD"/>
    <property type="match status" value="1"/>
</dbReference>
<reference evidence="12 13" key="1">
    <citation type="submission" date="2020-01" db="EMBL/GenBank/DDBJ databases">
        <title>Bacteria diversity of Porities sp.</title>
        <authorList>
            <person name="Wang G."/>
        </authorList>
    </citation>
    <scope>NUCLEOTIDE SEQUENCE [LARGE SCALE GENOMIC DNA]</scope>
    <source>
        <strain evidence="12 13">R33</strain>
    </source>
</reference>